<evidence type="ECO:0000313" key="1">
    <source>
        <dbReference type="EMBL" id="ESV55128.1"/>
    </source>
</evidence>
<proteinExistence type="predicted"/>
<gene>
    <name evidence="1" type="ORF">SAG0136_07900</name>
</gene>
<comment type="caution">
    <text evidence="1">The sequence shown here is derived from an EMBL/GenBank/DDBJ whole genome shotgun (WGS) entry which is preliminary data.</text>
</comment>
<evidence type="ECO:0000313" key="2">
    <source>
        <dbReference type="Proteomes" id="UP000018482"/>
    </source>
</evidence>
<dbReference type="EMBL" id="ANQC01000116">
    <property type="protein sequence ID" value="ESV55128.1"/>
    <property type="molecule type" value="Genomic_DNA"/>
</dbReference>
<reference evidence="1 2" key="1">
    <citation type="submission" date="2013-05" db="EMBL/GenBank/DDBJ databases">
        <authorList>
            <person name="Richards V.P."/>
            <person name="Durkin S.A.S."/>
            <person name="Kim M."/>
            <person name="Pavinski Bitar P.D."/>
            <person name="Stanhope M.J."/>
            <person name="Town C.D."/>
            <person name="Venter J.C."/>
        </authorList>
    </citation>
    <scope>NUCLEOTIDE SEQUENCE [LARGE SCALE GENOMIC DNA]</scope>
    <source>
        <strain evidence="1 2">LMG 14747</strain>
    </source>
</reference>
<organism evidence="1 2">
    <name type="scientific">Streptococcus agalactiae LMG 14747</name>
    <dbReference type="NCBI Taxonomy" id="1154860"/>
    <lineage>
        <taxon>Bacteria</taxon>
        <taxon>Bacillati</taxon>
        <taxon>Bacillota</taxon>
        <taxon>Bacilli</taxon>
        <taxon>Lactobacillales</taxon>
        <taxon>Streptococcaceae</taxon>
        <taxon>Streptococcus</taxon>
    </lineage>
</organism>
<sequence>MRPNRYPYSGKKKKQSTKKQIAELKQDIALTKSLIPQVRSELIHLISK</sequence>
<protein>
    <submittedName>
        <fullName evidence="1">Uncharacterized protein</fullName>
    </submittedName>
</protein>
<name>V6Z328_STRAG</name>
<dbReference type="Proteomes" id="UP000018482">
    <property type="component" value="Unassembled WGS sequence"/>
</dbReference>
<accession>V6Z328</accession>
<dbReference type="AlphaFoldDB" id="V6Z328"/>